<keyword evidence="4" id="KW-0238">DNA-binding</keyword>
<feature type="domain" description="WRKY" evidence="8">
    <location>
        <begin position="371"/>
        <end position="436"/>
    </location>
</feature>
<organism evidence="9">
    <name type="scientific">Fagopyrum tataricum</name>
    <name type="common">Tartarian buckwheat</name>
    <name type="synonym">Polygonum tataricum</name>
    <dbReference type="NCBI Taxonomy" id="62330"/>
    <lineage>
        <taxon>Eukaryota</taxon>
        <taxon>Viridiplantae</taxon>
        <taxon>Streptophyta</taxon>
        <taxon>Embryophyta</taxon>
        <taxon>Tracheophyta</taxon>
        <taxon>Spermatophyta</taxon>
        <taxon>Magnoliopsida</taxon>
        <taxon>eudicotyledons</taxon>
        <taxon>Gunneridae</taxon>
        <taxon>Pentapetalae</taxon>
        <taxon>Caryophyllales</taxon>
        <taxon>Polygonaceae</taxon>
        <taxon>Polygonoideae</taxon>
        <taxon>Fagopyreae</taxon>
        <taxon>Fagopyrum</taxon>
    </lineage>
</organism>
<evidence type="ECO:0000256" key="3">
    <source>
        <dbReference type="ARBA" id="ARBA00023015"/>
    </source>
</evidence>
<feature type="compositionally biased region" description="Basic and acidic residues" evidence="7">
    <location>
        <begin position="1"/>
        <end position="12"/>
    </location>
</feature>
<evidence type="ECO:0000256" key="2">
    <source>
        <dbReference type="ARBA" id="ARBA00022737"/>
    </source>
</evidence>
<dbReference type="InterPro" id="IPR036576">
    <property type="entry name" value="WRKY_dom_sf"/>
</dbReference>
<reference evidence="10" key="2">
    <citation type="submission" date="2019-05" db="EMBL/GenBank/DDBJ databases">
        <authorList>
            <person name="Lv B."/>
        </authorList>
    </citation>
    <scope>NUCLEOTIDE SEQUENCE</scope>
</reference>
<dbReference type="SMR" id="A0A4P9Q2W1"/>
<dbReference type="Pfam" id="PF03106">
    <property type="entry name" value="WRKY"/>
    <property type="match status" value="2"/>
</dbReference>
<dbReference type="GO" id="GO:0005634">
    <property type="term" value="C:nucleus"/>
    <property type="evidence" value="ECO:0007669"/>
    <property type="project" value="UniProtKB-SubCell"/>
</dbReference>
<keyword evidence="6" id="KW-0539">Nucleus</keyword>
<feature type="compositionally biased region" description="Polar residues" evidence="7">
    <location>
        <begin position="273"/>
        <end position="305"/>
    </location>
</feature>
<reference evidence="9" key="1">
    <citation type="submission" date="2018-11" db="EMBL/GenBank/DDBJ databases">
        <authorList>
            <person name="Xia H."/>
        </authorList>
    </citation>
    <scope>NUCLEOTIDE SEQUENCE</scope>
    <source>
        <strain evidence="9">FtPinG0004671500.01</strain>
    </source>
</reference>
<dbReference type="InterPro" id="IPR044810">
    <property type="entry name" value="WRKY_plant"/>
</dbReference>
<dbReference type="SUPFAM" id="SSF118290">
    <property type="entry name" value="WRKY DNA-binding domain"/>
    <property type="match status" value="2"/>
</dbReference>
<protein>
    <submittedName>
        <fullName evidence="9">WRKY transcription factor</fullName>
    </submittedName>
    <submittedName>
        <fullName evidence="10">WRKY10</fullName>
    </submittedName>
</protein>
<accession>A0A4P9Q2W1</accession>
<keyword evidence="2" id="KW-0677">Repeat</keyword>
<evidence type="ECO:0000256" key="1">
    <source>
        <dbReference type="ARBA" id="ARBA00004123"/>
    </source>
</evidence>
<dbReference type="FunFam" id="2.20.25.80:FF:000001">
    <property type="entry name" value="WRKY transcription factor 33"/>
    <property type="match status" value="1"/>
</dbReference>
<keyword evidence="3" id="KW-0805">Transcription regulation</keyword>
<dbReference type="InterPro" id="IPR003657">
    <property type="entry name" value="WRKY_dom"/>
</dbReference>
<dbReference type="GO" id="GO:0003700">
    <property type="term" value="F:DNA-binding transcription factor activity"/>
    <property type="evidence" value="ECO:0007669"/>
    <property type="project" value="InterPro"/>
</dbReference>
<evidence type="ECO:0000259" key="8">
    <source>
        <dbReference type="PROSITE" id="PS50811"/>
    </source>
</evidence>
<comment type="subcellular location">
    <subcellularLocation>
        <location evidence="1">Nucleus</location>
    </subcellularLocation>
</comment>
<dbReference type="SMART" id="SM00774">
    <property type="entry name" value="WRKY"/>
    <property type="match status" value="2"/>
</dbReference>
<dbReference type="Gene3D" id="2.20.25.80">
    <property type="entry name" value="WRKY domain"/>
    <property type="match status" value="2"/>
</dbReference>
<dbReference type="EMBL" id="MK910373">
    <property type="protein sequence ID" value="QGT76434.1"/>
    <property type="molecule type" value="mRNA"/>
</dbReference>
<dbReference type="EMBL" id="MK161329">
    <property type="protein sequence ID" value="QCV57336.1"/>
    <property type="molecule type" value="mRNA"/>
</dbReference>
<dbReference type="AlphaFoldDB" id="A0A4P9Q2W1"/>
<feature type="region of interest" description="Disordered" evidence="7">
    <location>
        <begin position="528"/>
        <end position="548"/>
    </location>
</feature>
<evidence type="ECO:0000256" key="6">
    <source>
        <dbReference type="ARBA" id="ARBA00023242"/>
    </source>
</evidence>
<sequence>MNRARSFDDRLAEPSADQDALSDSVDYAPEPSAEDEVGRGGSIGGGKLRISNSPCMSIPPDPSPSSFLEPPVLISNIKVEPSPTTGSFCEPQIMHGYGGSKMFSIINTSGAMSRSKSNCLEFAPTSGSNSAAIFSHLGPLACADISNQQSDIDMQVEGQSLPHYLASSKQTDSDESNQKLISDFEVQAPHTDQSSIASTMNETMSDDGYTWRKYGQKLVKGCEYPRSYYKCAYPNCEVKKLFERAPDGQIPEIIYKGSHDHPKPQPNRRLTDGSVTSIQENRSEKFSSLTEKNSTISGQMTPNKDPTVTAELSPTIGIIDDVEAGTSQLNRIPDDADDTFVKRRKMEMGGLDINPIFKPIREPRVVVQTLSEVDVLDDGYRWRKYGQKVVRGNPNPRSYYKCTSTGCSVRKHVERASHDFKAVITTYEGKHIHDVPVAKNSIYDSTASLASRARLQEGENVSLHLGVGISSSANNNLPDQHQAMEINPSSNLLFLHSNPLASFPSYLNGSLMMHGIREHHEGLHVLNPPSSHSTRTYPQNLGKLVMGP</sequence>
<dbReference type="PANTHER" id="PTHR31221">
    <property type="entry name" value="WRKY TRANSCRIPTION FACTOR PROTEIN 1-RELATED"/>
    <property type="match status" value="1"/>
</dbReference>
<evidence type="ECO:0000256" key="4">
    <source>
        <dbReference type="ARBA" id="ARBA00023125"/>
    </source>
</evidence>
<feature type="region of interest" description="Disordered" evidence="7">
    <location>
        <begin position="255"/>
        <end position="305"/>
    </location>
</feature>
<evidence type="ECO:0000313" key="9">
    <source>
        <dbReference type="EMBL" id="QCV57336.1"/>
    </source>
</evidence>
<keyword evidence="5" id="KW-0804">Transcription</keyword>
<evidence type="ECO:0000256" key="5">
    <source>
        <dbReference type="ARBA" id="ARBA00023163"/>
    </source>
</evidence>
<feature type="region of interest" description="Disordered" evidence="7">
    <location>
        <begin position="1"/>
        <end position="65"/>
    </location>
</feature>
<feature type="domain" description="WRKY" evidence="8">
    <location>
        <begin position="200"/>
        <end position="264"/>
    </location>
</feature>
<evidence type="ECO:0000313" key="10">
    <source>
        <dbReference type="EMBL" id="QGT76434.1"/>
    </source>
</evidence>
<evidence type="ECO:0000256" key="7">
    <source>
        <dbReference type="SAM" id="MobiDB-lite"/>
    </source>
</evidence>
<dbReference type="GO" id="GO:0043565">
    <property type="term" value="F:sequence-specific DNA binding"/>
    <property type="evidence" value="ECO:0007669"/>
    <property type="project" value="InterPro"/>
</dbReference>
<dbReference type="PROSITE" id="PS50811">
    <property type="entry name" value="WRKY"/>
    <property type="match status" value="2"/>
</dbReference>
<feature type="compositionally biased region" description="Polar residues" evidence="7">
    <location>
        <begin position="528"/>
        <end position="539"/>
    </location>
</feature>
<dbReference type="PANTHER" id="PTHR31221:SF193">
    <property type="entry name" value="WRKY TRANSCRIPTION FACTOR PROTEIN 1-RELATED"/>
    <property type="match status" value="1"/>
</dbReference>
<proteinExistence type="evidence at transcript level"/>
<name>A0A4P9Q2W1_FAGTA</name>
<dbReference type="FunFam" id="2.20.25.80:FF:000006">
    <property type="entry name" value="WRKY transcription factor"/>
    <property type="match status" value="1"/>
</dbReference>